<dbReference type="SMART" id="SM00968">
    <property type="entry name" value="SMC_hinge"/>
    <property type="match status" value="1"/>
</dbReference>
<dbReference type="InterPro" id="IPR036277">
    <property type="entry name" value="SMC_hinge_sf"/>
</dbReference>
<evidence type="ECO:0000259" key="10">
    <source>
        <dbReference type="SMART" id="SM00968"/>
    </source>
</evidence>
<evidence type="ECO:0000256" key="3">
    <source>
        <dbReference type="ARBA" id="ARBA00022776"/>
    </source>
</evidence>
<feature type="coiled-coil region" evidence="8">
    <location>
        <begin position="173"/>
        <end position="256"/>
    </location>
</feature>
<dbReference type="SUPFAM" id="SSF52540">
    <property type="entry name" value="P-loop containing nucleoside triphosphate hydrolases"/>
    <property type="match status" value="1"/>
</dbReference>
<dbReference type="PANTHER" id="PTHR18937:SF12">
    <property type="entry name" value="STRUCTURAL MAINTENANCE OF CHROMOSOMES PROTEIN"/>
    <property type="match status" value="1"/>
</dbReference>
<evidence type="ECO:0000256" key="6">
    <source>
        <dbReference type="ARBA" id="ARBA00023306"/>
    </source>
</evidence>
<evidence type="ECO:0000256" key="1">
    <source>
        <dbReference type="ARBA" id="ARBA00004123"/>
    </source>
</evidence>
<dbReference type="GO" id="GO:0016887">
    <property type="term" value="F:ATP hydrolysis activity"/>
    <property type="evidence" value="ECO:0007669"/>
    <property type="project" value="InterPro"/>
</dbReference>
<sequence>MGFLRTLVICNFKSYRGEHSFGPFDDGKILTILGQNGEGKSNFTDAIAFVFGDKSGSLRARHLRDLCFGGITKGSAIPSNCYVSAQCCVDDNVAVEFKRALVSQGRSCQFSVDSRIVTQKEYLDRLRDLGIDGLTQNFIVQQGAVDKMGIMNSTQRTEYFERISKSLEFKKPYDELLKKREEEHAKLAEVSAKHATARKDMLRLKAELKSRDQYEKESKNLEALNLQIRLMELHDAERQLEECEESLATLRSAEAEQKTLISNVQQKDYSSVEQNYEALLKRIKGDISKKVKLRATVEKTMLTFLHENDKRQQRLNYLRQKIADRQKKKAKLAEAESSLRKNVEESQEKSRRLAELKGSVSSEQVAMYEQIKLSLSAESVGVRIREIEAERGLSEQTAERLDRTICSVKEQLIDLKERQEDVMEDRGLKMETVMGMEREMAELQARKAELEQMHKTAMTKKEHIEALKVIYKGEGCEQPIKANYARHKTSKSVVRRLKTKFGEESIFGRIYDLMKPCDLKYAHAFDAALKDRLNWIVVSCNEVAKACSSYLFENGLGQEVFVPLSKFKISSQKSLYASEERLYQALSGCFTVDSEKFYPISSHVCEGIALCETASEAEHVMSTVEQLESAVALDGFLYSEQGAAAFAHCLKSPALIEWFSSGITDDNDDFLPSRADWERKLLSVNEEAGRCSVEKEKISEQLQGLKRSLEGAQRVIENLVTTENAMKEHAVSLEKQLAELEHQKRLLLHEIADKENQVKLLKDEQSSSAQKLLATFCDRFGISDIKDYEALQNEMTKIKAELEILSNTAQKLQAEKGLLEDDFAAENEEDAEEDVKSCQFLEEEINRYIEVISSSTTNIGRIDQAISELKKELSTNEQRKADMVKKCHQESYDAKRRLETELAEVLSHISTANRNKERLLLLRHDLLNKAARSNLELPFLNENEGPSRRSNVFNYTLPVNAEERRRCLREEAEAVKLDFKLVPKPFADASDDQTRQELLNEKKALLKATSNKLQKLKVSNSVTPADLEQAQRVVENLTGQIKALKVAIQAIDDEFSGVKERRTLRFDEFFTRVNENVLDLYRIVTDDVSAYAQLILEDVGEPYAAGVQYACVLPSKTATMFEMMSSGEQALAALALALAVHATLNTPMLILDEVDAALDMHNTDRMFAFLHTAIKKGVQVFVVSHRFEFLYRAEHVLGLYATEDDIEGDIEQVRKSTKALSLDATPFPDRDNRAFLTESPQNRDWSQVML</sequence>
<dbReference type="Proteomes" id="UP000095287">
    <property type="component" value="Unplaced"/>
</dbReference>
<evidence type="ECO:0000256" key="7">
    <source>
        <dbReference type="PIRNR" id="PIRNR005719"/>
    </source>
</evidence>
<feature type="coiled-coil region" evidence="8">
    <location>
        <begin position="866"/>
        <end position="915"/>
    </location>
</feature>
<feature type="domain" description="SMC hinge" evidence="10">
    <location>
        <begin position="504"/>
        <end position="621"/>
    </location>
</feature>
<comment type="similarity">
    <text evidence="7">Belongs to the SMC family.</text>
</comment>
<dbReference type="SUPFAM" id="SSF75553">
    <property type="entry name" value="Smc hinge domain"/>
    <property type="match status" value="1"/>
</dbReference>
<keyword evidence="5 7" id="KW-0539">Nucleus</keyword>
<evidence type="ECO:0000256" key="9">
    <source>
        <dbReference type="SAM" id="MobiDB-lite"/>
    </source>
</evidence>
<evidence type="ECO:0000313" key="12">
    <source>
        <dbReference type="WBParaSite" id="L893_g5322.t1"/>
    </source>
</evidence>
<dbReference type="CDD" id="cd00267">
    <property type="entry name" value="ABC_ATPase"/>
    <property type="match status" value="1"/>
</dbReference>
<name>A0A1I8AF69_9BILA</name>
<dbReference type="Gene3D" id="1.20.1060.20">
    <property type="match status" value="1"/>
</dbReference>
<feature type="coiled-coil region" evidence="8">
    <location>
        <begin position="695"/>
        <end position="764"/>
    </location>
</feature>
<dbReference type="InterPro" id="IPR010935">
    <property type="entry name" value="SMC_hinge"/>
</dbReference>
<dbReference type="GO" id="GO:0003677">
    <property type="term" value="F:DNA binding"/>
    <property type="evidence" value="ECO:0007669"/>
    <property type="project" value="TreeGrafter"/>
</dbReference>
<dbReference type="InterPro" id="IPR003395">
    <property type="entry name" value="RecF/RecN/SMC_N"/>
</dbReference>
<dbReference type="InterPro" id="IPR027417">
    <property type="entry name" value="P-loop_NTPase"/>
</dbReference>
<reference evidence="12" key="1">
    <citation type="submission" date="2016-11" db="UniProtKB">
        <authorList>
            <consortium name="WormBaseParasite"/>
        </authorList>
    </citation>
    <scope>IDENTIFICATION</scope>
</reference>
<keyword evidence="11" id="KW-1185">Reference proteome</keyword>
<keyword evidence="3" id="KW-0498">Mitosis</keyword>
<keyword evidence="6" id="KW-0131">Cell cycle</keyword>
<dbReference type="GO" id="GO:0008278">
    <property type="term" value="C:cohesin complex"/>
    <property type="evidence" value="ECO:0007669"/>
    <property type="project" value="TreeGrafter"/>
</dbReference>
<keyword evidence="4 8" id="KW-0175">Coiled coil</keyword>
<dbReference type="WBParaSite" id="L893_g5322.t1">
    <property type="protein sequence ID" value="L893_g5322.t1"/>
    <property type="gene ID" value="L893_g5322"/>
</dbReference>
<dbReference type="Pfam" id="PF06470">
    <property type="entry name" value="SMC_hinge"/>
    <property type="match status" value="1"/>
</dbReference>
<evidence type="ECO:0000256" key="8">
    <source>
        <dbReference type="SAM" id="Coils"/>
    </source>
</evidence>
<dbReference type="GO" id="GO:0051301">
    <property type="term" value="P:cell division"/>
    <property type="evidence" value="ECO:0007669"/>
    <property type="project" value="UniProtKB-KW"/>
</dbReference>
<feature type="coiled-coil region" evidence="8">
    <location>
        <begin position="788"/>
        <end position="829"/>
    </location>
</feature>
<proteinExistence type="inferred from homology"/>
<dbReference type="PANTHER" id="PTHR18937">
    <property type="entry name" value="STRUCTURAL MAINTENANCE OF CHROMOSOMES SMC FAMILY MEMBER"/>
    <property type="match status" value="1"/>
</dbReference>
<dbReference type="Gene3D" id="3.30.70.1620">
    <property type="match status" value="1"/>
</dbReference>
<dbReference type="InterPro" id="IPR024704">
    <property type="entry name" value="SMC"/>
</dbReference>
<comment type="subcellular location">
    <subcellularLocation>
        <location evidence="1 7">Nucleus</location>
    </subcellularLocation>
</comment>
<keyword evidence="2" id="KW-0132">Cell division</keyword>
<organism evidence="11 12">
    <name type="scientific">Steinernema glaseri</name>
    <dbReference type="NCBI Taxonomy" id="37863"/>
    <lineage>
        <taxon>Eukaryota</taxon>
        <taxon>Metazoa</taxon>
        <taxon>Ecdysozoa</taxon>
        <taxon>Nematoda</taxon>
        <taxon>Chromadorea</taxon>
        <taxon>Rhabditida</taxon>
        <taxon>Tylenchina</taxon>
        <taxon>Panagrolaimomorpha</taxon>
        <taxon>Strongyloidoidea</taxon>
        <taxon>Steinernematidae</taxon>
        <taxon>Steinernema</taxon>
    </lineage>
</organism>
<dbReference type="Pfam" id="PF02463">
    <property type="entry name" value="SMC_N"/>
    <property type="match status" value="1"/>
</dbReference>
<dbReference type="PIRSF" id="PIRSF005719">
    <property type="entry name" value="SMC"/>
    <property type="match status" value="1"/>
</dbReference>
<accession>A0A1I8AF69</accession>
<evidence type="ECO:0000256" key="4">
    <source>
        <dbReference type="ARBA" id="ARBA00023054"/>
    </source>
</evidence>
<dbReference type="GO" id="GO:0007062">
    <property type="term" value="P:sister chromatid cohesion"/>
    <property type="evidence" value="ECO:0007669"/>
    <property type="project" value="TreeGrafter"/>
</dbReference>
<dbReference type="AlphaFoldDB" id="A0A1I8AF69"/>
<feature type="region of interest" description="Disordered" evidence="9">
    <location>
        <begin position="333"/>
        <end position="356"/>
    </location>
</feature>
<evidence type="ECO:0000256" key="5">
    <source>
        <dbReference type="ARBA" id="ARBA00023242"/>
    </source>
</evidence>
<protein>
    <recommendedName>
        <fullName evidence="7">Structural maintenance of chromosomes protein</fullName>
    </recommendedName>
</protein>
<feature type="coiled-coil region" evidence="8">
    <location>
        <begin position="999"/>
        <end position="1054"/>
    </location>
</feature>
<feature type="compositionally biased region" description="Basic and acidic residues" evidence="9">
    <location>
        <begin position="333"/>
        <end position="355"/>
    </location>
</feature>
<dbReference type="InterPro" id="IPR017871">
    <property type="entry name" value="ABC_transporter-like_CS"/>
</dbReference>
<evidence type="ECO:0000313" key="11">
    <source>
        <dbReference type="Proteomes" id="UP000095287"/>
    </source>
</evidence>
<evidence type="ECO:0000256" key="2">
    <source>
        <dbReference type="ARBA" id="ARBA00022618"/>
    </source>
</evidence>
<dbReference type="PROSITE" id="PS00211">
    <property type="entry name" value="ABC_TRANSPORTER_1"/>
    <property type="match status" value="1"/>
</dbReference>
<dbReference type="GO" id="GO:0005524">
    <property type="term" value="F:ATP binding"/>
    <property type="evidence" value="ECO:0007669"/>
    <property type="project" value="InterPro"/>
</dbReference>
<dbReference type="GO" id="GO:0005634">
    <property type="term" value="C:nucleus"/>
    <property type="evidence" value="ECO:0007669"/>
    <property type="project" value="UniProtKB-SubCell"/>
</dbReference>
<feature type="coiled-coil region" evidence="8">
    <location>
        <begin position="433"/>
        <end position="460"/>
    </location>
</feature>
<dbReference type="Gene3D" id="3.40.50.300">
    <property type="entry name" value="P-loop containing nucleotide triphosphate hydrolases"/>
    <property type="match status" value="2"/>
</dbReference>